<evidence type="ECO:0000256" key="1">
    <source>
        <dbReference type="ARBA" id="ARBA00004123"/>
    </source>
</evidence>
<feature type="region of interest" description="Disordered" evidence="10">
    <location>
        <begin position="202"/>
        <end position="228"/>
    </location>
</feature>
<dbReference type="InterPro" id="IPR051979">
    <property type="entry name" value="B-box_zinc_finger"/>
</dbReference>
<dbReference type="PANTHER" id="PTHR31832">
    <property type="entry name" value="B-BOX ZINC FINGER PROTEIN 22"/>
    <property type="match status" value="1"/>
</dbReference>
<evidence type="ECO:0000256" key="3">
    <source>
        <dbReference type="ARBA" id="ARBA00022737"/>
    </source>
</evidence>
<dbReference type="AlphaFoldDB" id="A0A1S2XBS0"/>
<keyword evidence="12" id="KW-1185">Reference proteome</keyword>
<dbReference type="STRING" id="3827.A0A1S2XBS0"/>
<dbReference type="GeneID" id="101506782"/>
<dbReference type="OrthoDB" id="153872at2759"/>
<dbReference type="InterPro" id="IPR049808">
    <property type="entry name" value="CONSTANS-like_Bbox1"/>
</dbReference>
<feature type="domain" description="B box-type" evidence="11">
    <location>
        <begin position="1"/>
        <end position="47"/>
    </location>
</feature>
<comment type="subcellular location">
    <subcellularLocation>
        <location evidence="1">Nucleus</location>
    </subcellularLocation>
</comment>
<dbReference type="SMART" id="SM00336">
    <property type="entry name" value="BBOX"/>
    <property type="match status" value="2"/>
</dbReference>
<protein>
    <submittedName>
        <fullName evidence="13">B-box zinc finger protein 25</fullName>
    </submittedName>
</protein>
<accession>A0A1S2XBS0</accession>
<evidence type="ECO:0000259" key="11">
    <source>
        <dbReference type="PROSITE" id="PS50119"/>
    </source>
</evidence>
<feature type="domain" description="B box-type" evidence="11">
    <location>
        <begin position="52"/>
        <end position="99"/>
    </location>
</feature>
<evidence type="ECO:0000256" key="2">
    <source>
        <dbReference type="ARBA" id="ARBA00022723"/>
    </source>
</evidence>
<dbReference type="GO" id="GO:0008270">
    <property type="term" value="F:zinc ion binding"/>
    <property type="evidence" value="ECO:0007669"/>
    <property type="project" value="UniProtKB-KW"/>
</dbReference>
<dbReference type="InterPro" id="IPR000315">
    <property type="entry name" value="Znf_B-box"/>
</dbReference>
<dbReference type="CDD" id="cd19821">
    <property type="entry name" value="Bbox1_BBX-like"/>
    <property type="match status" value="2"/>
</dbReference>
<evidence type="ECO:0000256" key="7">
    <source>
        <dbReference type="ARBA" id="ARBA00023163"/>
    </source>
</evidence>
<proteinExistence type="predicted"/>
<dbReference type="Pfam" id="PF00643">
    <property type="entry name" value="zf-B_box"/>
    <property type="match status" value="1"/>
</dbReference>
<feature type="region of interest" description="Disordered" evidence="10">
    <location>
        <begin position="113"/>
        <end position="135"/>
    </location>
</feature>
<dbReference type="PROSITE" id="PS50119">
    <property type="entry name" value="ZF_BBOX"/>
    <property type="match status" value="2"/>
</dbReference>
<keyword evidence="8" id="KW-0539">Nucleus</keyword>
<dbReference type="Gene3D" id="3.30.160.60">
    <property type="entry name" value="Classic Zinc Finger"/>
    <property type="match status" value="1"/>
</dbReference>
<keyword evidence="5" id="KW-0862">Zinc</keyword>
<evidence type="ECO:0000313" key="12">
    <source>
        <dbReference type="Proteomes" id="UP000087171"/>
    </source>
</evidence>
<dbReference type="KEGG" id="cam:101506782"/>
<dbReference type="RefSeq" id="XP_004486910.1">
    <property type="nucleotide sequence ID" value="XM_004486853.3"/>
</dbReference>
<feature type="compositionally biased region" description="Polar residues" evidence="10">
    <location>
        <begin position="202"/>
        <end position="213"/>
    </location>
</feature>
<dbReference type="Proteomes" id="UP000087171">
    <property type="component" value="Chromosome Ca1"/>
</dbReference>
<evidence type="ECO:0000256" key="4">
    <source>
        <dbReference type="ARBA" id="ARBA00022771"/>
    </source>
</evidence>
<reference evidence="12" key="1">
    <citation type="journal article" date="2013" name="Nat. Biotechnol.">
        <title>Draft genome sequence of chickpea (Cicer arietinum) provides a resource for trait improvement.</title>
        <authorList>
            <person name="Varshney R.K."/>
            <person name="Song C."/>
            <person name="Saxena R.K."/>
            <person name="Azam S."/>
            <person name="Yu S."/>
            <person name="Sharpe A.G."/>
            <person name="Cannon S."/>
            <person name="Baek J."/>
            <person name="Rosen B.D."/>
            <person name="Tar'an B."/>
            <person name="Millan T."/>
            <person name="Zhang X."/>
            <person name="Ramsay L.D."/>
            <person name="Iwata A."/>
            <person name="Wang Y."/>
            <person name="Nelson W."/>
            <person name="Farmer A.D."/>
            <person name="Gaur P.M."/>
            <person name="Soderlund C."/>
            <person name="Penmetsa R.V."/>
            <person name="Xu C."/>
            <person name="Bharti A.K."/>
            <person name="He W."/>
            <person name="Winter P."/>
            <person name="Zhao S."/>
            <person name="Hane J.K."/>
            <person name="Carrasquilla-Garcia N."/>
            <person name="Condie J.A."/>
            <person name="Upadhyaya H.D."/>
            <person name="Luo M.C."/>
            <person name="Thudi M."/>
            <person name="Gowda C.L."/>
            <person name="Singh N.P."/>
            <person name="Lichtenzveig J."/>
            <person name="Gali K.K."/>
            <person name="Rubio J."/>
            <person name="Nadarajan N."/>
            <person name="Dolezel J."/>
            <person name="Bansal K.C."/>
            <person name="Xu X."/>
            <person name="Edwards D."/>
            <person name="Zhang G."/>
            <person name="Kahl G."/>
            <person name="Gil J."/>
            <person name="Singh K.B."/>
            <person name="Datta S.K."/>
            <person name="Jackson S.A."/>
            <person name="Wang J."/>
            <person name="Cook D.R."/>
        </authorList>
    </citation>
    <scope>NUCLEOTIDE SEQUENCE [LARGE SCALE GENOMIC DNA]</scope>
    <source>
        <strain evidence="12">cv. CDC Frontier</strain>
    </source>
</reference>
<name>A0A1S2XBS0_CICAR</name>
<keyword evidence="7" id="KW-0804">Transcription</keyword>
<dbReference type="PANTHER" id="PTHR31832:SF41">
    <property type="entry name" value="B-BOX ZINC FINGER PROTEIN 24"/>
    <property type="match status" value="1"/>
</dbReference>
<evidence type="ECO:0000256" key="6">
    <source>
        <dbReference type="ARBA" id="ARBA00023015"/>
    </source>
</evidence>
<dbReference type="GO" id="GO:0009640">
    <property type="term" value="P:photomorphogenesis"/>
    <property type="evidence" value="ECO:0007669"/>
    <property type="project" value="TreeGrafter"/>
</dbReference>
<dbReference type="PaxDb" id="3827-XP_004486910.1"/>
<dbReference type="GO" id="GO:0006355">
    <property type="term" value="P:regulation of DNA-templated transcription"/>
    <property type="evidence" value="ECO:0007669"/>
    <property type="project" value="TreeGrafter"/>
</dbReference>
<gene>
    <name evidence="13" type="primary">LOC101506782</name>
</gene>
<keyword evidence="6" id="KW-0805">Transcription regulation</keyword>
<keyword evidence="4 9" id="KW-0863">Zinc-finger</keyword>
<keyword evidence="3" id="KW-0677">Repeat</keyword>
<feature type="compositionally biased region" description="Polar residues" evidence="10">
    <location>
        <begin position="124"/>
        <end position="135"/>
    </location>
</feature>
<evidence type="ECO:0000256" key="5">
    <source>
        <dbReference type="ARBA" id="ARBA00022833"/>
    </source>
</evidence>
<dbReference type="GO" id="GO:0005634">
    <property type="term" value="C:nucleus"/>
    <property type="evidence" value="ECO:0007669"/>
    <property type="project" value="UniProtKB-SubCell"/>
</dbReference>
<evidence type="ECO:0000256" key="8">
    <source>
        <dbReference type="ARBA" id="ARBA00023242"/>
    </source>
</evidence>
<evidence type="ECO:0000256" key="9">
    <source>
        <dbReference type="PROSITE-ProRule" id="PRU00024"/>
    </source>
</evidence>
<dbReference type="eggNOG" id="ENOG502QQIU">
    <property type="taxonomic scope" value="Eukaryota"/>
</dbReference>
<reference evidence="13" key="2">
    <citation type="submission" date="2025-08" db="UniProtKB">
        <authorList>
            <consortium name="RefSeq"/>
        </authorList>
    </citation>
    <scope>IDENTIFICATION</scope>
    <source>
        <tissue evidence="13">Etiolated seedlings</tissue>
    </source>
</reference>
<evidence type="ECO:0000256" key="10">
    <source>
        <dbReference type="SAM" id="MobiDB-lite"/>
    </source>
</evidence>
<evidence type="ECO:0000313" key="13">
    <source>
        <dbReference type="RefSeq" id="XP_004486910.1"/>
    </source>
</evidence>
<keyword evidence="2" id="KW-0479">Metal-binding</keyword>
<sequence length="246" mass="27543">MKIQCDVCEKAAATVICCADEAALCAKCDIEVHAANKLASKHQRLLLQSLSNKLPRCDICQDKPAFIFCVEDRALFCQDCDEPVHSAGSLSANHQRLLATGIRVAMSSNCAEDDEQTHIDPPDRNTQQVSLETPSQQVPNFTSSWVVDDLLEFADFESSDKKESMQFGEMEWFTNESLFGEEFTQEAMAAAEVPQVPQLSVTHASNNFSSQRTSKSHMSNKKPRIELKQDDYYDDEDEYFTVPDLG</sequence>
<organism evidence="12 13">
    <name type="scientific">Cicer arietinum</name>
    <name type="common">Chickpea</name>
    <name type="synonym">Garbanzo</name>
    <dbReference type="NCBI Taxonomy" id="3827"/>
    <lineage>
        <taxon>Eukaryota</taxon>
        <taxon>Viridiplantae</taxon>
        <taxon>Streptophyta</taxon>
        <taxon>Embryophyta</taxon>
        <taxon>Tracheophyta</taxon>
        <taxon>Spermatophyta</taxon>
        <taxon>Magnoliopsida</taxon>
        <taxon>eudicotyledons</taxon>
        <taxon>Gunneridae</taxon>
        <taxon>Pentapetalae</taxon>
        <taxon>rosids</taxon>
        <taxon>fabids</taxon>
        <taxon>Fabales</taxon>
        <taxon>Fabaceae</taxon>
        <taxon>Papilionoideae</taxon>
        <taxon>50 kb inversion clade</taxon>
        <taxon>NPAAA clade</taxon>
        <taxon>Hologalegina</taxon>
        <taxon>IRL clade</taxon>
        <taxon>Cicereae</taxon>
        <taxon>Cicer</taxon>
    </lineage>
</organism>